<dbReference type="RefSeq" id="WP_089708305.1">
    <property type="nucleotide sequence ID" value="NZ_FMAR01000001.1"/>
</dbReference>
<reference evidence="12 13" key="1">
    <citation type="submission" date="2016-08" db="EMBL/GenBank/DDBJ databases">
        <authorList>
            <person name="Seilhamer J.J."/>
        </authorList>
    </citation>
    <scope>NUCLEOTIDE SEQUENCE [LARGE SCALE GENOMIC DNA]</scope>
    <source>
        <strain evidence="12 13">A37T2</strain>
    </source>
</reference>
<evidence type="ECO:0000313" key="12">
    <source>
        <dbReference type="EMBL" id="SCB79369.1"/>
    </source>
</evidence>
<gene>
    <name evidence="12" type="ORF">GA0116948_101310</name>
</gene>
<evidence type="ECO:0000256" key="2">
    <source>
        <dbReference type="ARBA" id="ARBA00022679"/>
    </source>
</evidence>
<evidence type="ECO:0000259" key="10">
    <source>
        <dbReference type="Pfam" id="PF01656"/>
    </source>
</evidence>
<dbReference type="GO" id="GO:0005886">
    <property type="term" value="C:plasma membrane"/>
    <property type="evidence" value="ECO:0007669"/>
    <property type="project" value="UniProtKB-ARBA"/>
</dbReference>
<dbReference type="PANTHER" id="PTHR32309:SF13">
    <property type="entry name" value="FERRIC ENTEROBACTIN TRANSPORT PROTEIN FEPE"/>
    <property type="match status" value="1"/>
</dbReference>
<feature type="transmembrane region" description="Helical" evidence="9">
    <location>
        <begin position="29"/>
        <end position="47"/>
    </location>
</feature>
<dbReference type="InterPro" id="IPR027417">
    <property type="entry name" value="P-loop_NTPase"/>
</dbReference>
<keyword evidence="2" id="KW-0808">Transferase</keyword>
<evidence type="ECO:0000256" key="7">
    <source>
        <dbReference type="ARBA" id="ARBA00053015"/>
    </source>
</evidence>
<dbReference type="Pfam" id="PF01656">
    <property type="entry name" value="CbiA"/>
    <property type="match status" value="1"/>
</dbReference>
<dbReference type="EMBL" id="FMAR01000001">
    <property type="protein sequence ID" value="SCB79369.1"/>
    <property type="molecule type" value="Genomic_DNA"/>
</dbReference>
<dbReference type="PANTHER" id="PTHR32309">
    <property type="entry name" value="TYROSINE-PROTEIN KINASE"/>
    <property type="match status" value="1"/>
</dbReference>
<evidence type="ECO:0000256" key="5">
    <source>
        <dbReference type="ARBA" id="ARBA00022840"/>
    </source>
</evidence>
<evidence type="ECO:0000256" key="8">
    <source>
        <dbReference type="SAM" id="Coils"/>
    </source>
</evidence>
<evidence type="ECO:0000256" key="3">
    <source>
        <dbReference type="ARBA" id="ARBA00022741"/>
    </source>
</evidence>
<dbReference type="Proteomes" id="UP000242818">
    <property type="component" value="Unassembled WGS sequence"/>
</dbReference>
<accession>A0A1C3ZAF1</accession>
<dbReference type="GO" id="GO:0005524">
    <property type="term" value="F:ATP binding"/>
    <property type="evidence" value="ECO:0007669"/>
    <property type="project" value="UniProtKB-KW"/>
</dbReference>
<dbReference type="Gene3D" id="3.40.50.300">
    <property type="entry name" value="P-loop containing nucleotide triphosphate hydrolases"/>
    <property type="match status" value="1"/>
</dbReference>
<feature type="domain" description="CobQ/CobB/MinD/ParA nucleotide binding" evidence="10">
    <location>
        <begin position="583"/>
        <end position="620"/>
    </location>
</feature>
<keyword evidence="6" id="KW-0829">Tyrosine-protein kinase</keyword>
<dbReference type="InterPro" id="IPR050445">
    <property type="entry name" value="Bact_polysacc_biosynth/exp"/>
</dbReference>
<organism evidence="12 13">
    <name type="scientific">Chitinophaga costaii</name>
    <dbReference type="NCBI Taxonomy" id="1335309"/>
    <lineage>
        <taxon>Bacteria</taxon>
        <taxon>Pseudomonadati</taxon>
        <taxon>Bacteroidota</taxon>
        <taxon>Chitinophagia</taxon>
        <taxon>Chitinophagales</taxon>
        <taxon>Chitinophagaceae</taxon>
        <taxon>Chitinophaga</taxon>
    </lineage>
</organism>
<keyword evidence="4" id="KW-0418">Kinase</keyword>
<evidence type="ECO:0000256" key="4">
    <source>
        <dbReference type="ARBA" id="ARBA00022777"/>
    </source>
</evidence>
<dbReference type="GO" id="GO:0042802">
    <property type="term" value="F:identical protein binding"/>
    <property type="evidence" value="ECO:0007669"/>
    <property type="project" value="UniProtKB-ARBA"/>
</dbReference>
<keyword evidence="8" id="KW-0175">Coiled coil</keyword>
<feature type="transmembrane region" description="Helical" evidence="9">
    <location>
        <begin position="494"/>
        <end position="513"/>
    </location>
</feature>
<dbReference type="InterPro" id="IPR032807">
    <property type="entry name" value="GNVR"/>
</dbReference>
<dbReference type="Pfam" id="PF13807">
    <property type="entry name" value="GNVR"/>
    <property type="match status" value="1"/>
</dbReference>
<keyword evidence="9" id="KW-1133">Transmembrane helix</keyword>
<proteinExistence type="inferred from homology"/>
<keyword evidence="9" id="KW-0472">Membrane</keyword>
<sequence>MQANYKIAPVRTPNQFLVREILEQALERWYWFVISIMTMATLGYLYIRVTPAEYRVHALIMIDNAPRPSSQFSAADALTGMDELATSNAAVKGMYVLKSGRLMQEVVQRLGLQTQYAHTGRFRNQDLYTTSPVRIRPITQTPTPAEFDAQTLPAGRVRLSGFIVKGKPVNGVYEGAGGTVVATPAGRLFLLSAAGGTGQLVHVTIQDPGSISDHYKNAIDATLDDERAGAIRLTLTDNNYIKAADIVNTLITVYNEYAIEDKNQIAQNTARFIKERLDKLSGELGEVDEQIATYKKNNQLTDIGAEATALLGNMNDVQTTSLNLHTQSALLDMLITSVKDPRNENGLLPANTGLADENIDAMLNSYDEALLQRNRLLENASNSSPVIQELNKKLAGSRTTILGSLQNLQRAASLQLSGLDDRQSAIDQKLALLPGEEKDLQTIFRQQKVKEELYLLLLQKREENALNLATAASNASVVDYASGSRRPVFPNKPAVLSLAFLVGLVLPAAILYVQRHLDMKVRSKKDIEMQTTIPFIGVIPQSATTPATALVVQDAGKDPVSEAFRIVRSNIGFLAQDTGPRVVMITSTKSGEGKTFVSTNLAMSFAMAGHRVLLMNADIRKQGPETRGPGLSNYLSGQVAEWRSIVQPSGMHLSLDIIAAGPLPPNPAELLMSRHLETLVNNLKTAYDYIVLDSVPMGIIADAGITNRVCDLTLYVIRQGVPDRRMLPEIEQLFQNNKLKNMAILLNGASRSNLPYGYGYGYDYK</sequence>
<evidence type="ECO:0000313" key="13">
    <source>
        <dbReference type="Proteomes" id="UP000242818"/>
    </source>
</evidence>
<dbReference type="SUPFAM" id="SSF52540">
    <property type="entry name" value="P-loop containing nucleoside triphosphate hydrolases"/>
    <property type="match status" value="1"/>
</dbReference>
<dbReference type="NCBIfam" id="TIGR01007">
    <property type="entry name" value="eps_fam"/>
    <property type="match status" value="1"/>
</dbReference>
<evidence type="ECO:0000256" key="9">
    <source>
        <dbReference type="SAM" id="Phobius"/>
    </source>
</evidence>
<dbReference type="GO" id="GO:0004713">
    <property type="term" value="F:protein tyrosine kinase activity"/>
    <property type="evidence" value="ECO:0007669"/>
    <property type="project" value="UniProtKB-KW"/>
</dbReference>
<keyword evidence="13" id="KW-1185">Reference proteome</keyword>
<evidence type="ECO:0000256" key="6">
    <source>
        <dbReference type="ARBA" id="ARBA00023137"/>
    </source>
</evidence>
<keyword evidence="5" id="KW-0067">ATP-binding</keyword>
<dbReference type="OrthoDB" id="9794577at2"/>
<evidence type="ECO:0000259" key="11">
    <source>
        <dbReference type="Pfam" id="PF13807"/>
    </source>
</evidence>
<dbReference type="AlphaFoldDB" id="A0A1C3ZAF1"/>
<comment type="similarity">
    <text evidence="1">Belongs to the etk/wzc family.</text>
</comment>
<dbReference type="FunFam" id="3.40.50.300:FF:000527">
    <property type="entry name" value="Tyrosine-protein kinase etk"/>
    <property type="match status" value="1"/>
</dbReference>
<dbReference type="CDD" id="cd05387">
    <property type="entry name" value="BY-kinase"/>
    <property type="match status" value="1"/>
</dbReference>
<comment type="catalytic activity">
    <reaction evidence="7">
        <text>L-tyrosyl-[protein] + ATP = O-phospho-L-tyrosyl-[protein] + ADP + H(+)</text>
        <dbReference type="Rhea" id="RHEA:10596"/>
        <dbReference type="Rhea" id="RHEA-COMP:10136"/>
        <dbReference type="Rhea" id="RHEA-COMP:20101"/>
        <dbReference type="ChEBI" id="CHEBI:15378"/>
        <dbReference type="ChEBI" id="CHEBI:30616"/>
        <dbReference type="ChEBI" id="CHEBI:46858"/>
        <dbReference type="ChEBI" id="CHEBI:61978"/>
        <dbReference type="ChEBI" id="CHEBI:456216"/>
    </reaction>
</comment>
<feature type="domain" description="Tyrosine-protein kinase G-rich" evidence="11">
    <location>
        <begin position="445"/>
        <end position="515"/>
    </location>
</feature>
<protein>
    <submittedName>
        <fullName evidence="12">Capsular exopolysaccharide family</fullName>
    </submittedName>
</protein>
<dbReference type="STRING" id="1335309.GA0116948_101310"/>
<keyword evidence="9" id="KW-0812">Transmembrane</keyword>
<dbReference type="InterPro" id="IPR005702">
    <property type="entry name" value="Wzc-like_C"/>
</dbReference>
<evidence type="ECO:0000256" key="1">
    <source>
        <dbReference type="ARBA" id="ARBA00008883"/>
    </source>
</evidence>
<feature type="coiled-coil region" evidence="8">
    <location>
        <begin position="263"/>
        <end position="297"/>
    </location>
</feature>
<dbReference type="InterPro" id="IPR002586">
    <property type="entry name" value="CobQ/CobB/MinD/ParA_Nub-bd_dom"/>
</dbReference>
<keyword evidence="3" id="KW-0547">Nucleotide-binding</keyword>
<name>A0A1C3ZAF1_9BACT</name>